<dbReference type="STRING" id="1314777.A0A164W823"/>
<keyword evidence="4" id="KW-0963">Cytoplasm</keyword>
<dbReference type="GO" id="GO:0031047">
    <property type="term" value="P:regulatory ncRNA-mediated gene silencing"/>
    <property type="evidence" value="ECO:0007669"/>
    <property type="project" value="UniProtKB-KW"/>
</dbReference>
<reference evidence="15 16" key="1">
    <citation type="journal article" date="2016" name="Mol. Biol. Evol.">
        <title>Comparative Genomics of Early-Diverging Mushroom-Forming Fungi Provides Insights into the Origins of Lignocellulose Decay Capabilities.</title>
        <authorList>
            <person name="Nagy L.G."/>
            <person name="Riley R."/>
            <person name="Tritt A."/>
            <person name="Adam C."/>
            <person name="Daum C."/>
            <person name="Floudas D."/>
            <person name="Sun H."/>
            <person name="Yadav J.S."/>
            <person name="Pangilinan J."/>
            <person name="Larsson K.H."/>
            <person name="Matsuura K."/>
            <person name="Barry K."/>
            <person name="Labutti K."/>
            <person name="Kuo R."/>
            <person name="Ohm R.A."/>
            <person name="Bhattacharya S.S."/>
            <person name="Shirouzu T."/>
            <person name="Yoshinaga Y."/>
            <person name="Martin F.M."/>
            <person name="Grigoriev I.V."/>
            <person name="Hibbett D.S."/>
        </authorList>
    </citation>
    <scope>NUCLEOTIDE SEQUENCE [LARGE SCALE GENOMIC DNA]</scope>
    <source>
        <strain evidence="15 16">HHB9708</strain>
    </source>
</reference>
<dbReference type="GO" id="GO:0016787">
    <property type="term" value="F:hydrolase activity"/>
    <property type="evidence" value="ECO:0007669"/>
    <property type="project" value="UniProtKB-KW"/>
</dbReference>
<dbReference type="SUPFAM" id="SSF52540">
    <property type="entry name" value="P-loop containing nucleoside triphosphate hydrolases"/>
    <property type="match status" value="1"/>
</dbReference>
<feature type="domain" description="DNA2/NAM7 helicase helicase" evidence="12">
    <location>
        <begin position="563"/>
        <end position="634"/>
    </location>
</feature>
<evidence type="ECO:0000256" key="4">
    <source>
        <dbReference type="ARBA" id="ARBA00022490"/>
    </source>
</evidence>
<dbReference type="CDD" id="cd18038">
    <property type="entry name" value="DEXXQc_Helz-like"/>
    <property type="match status" value="1"/>
</dbReference>
<dbReference type="InterPro" id="IPR027417">
    <property type="entry name" value="P-loop_NTPase"/>
</dbReference>
<dbReference type="GO" id="GO:0032574">
    <property type="term" value="F:5'-3' RNA helicase activity"/>
    <property type="evidence" value="ECO:0007669"/>
    <property type="project" value="InterPro"/>
</dbReference>
<dbReference type="InterPro" id="IPR026122">
    <property type="entry name" value="MOV-10/SDE3_DEXXQ/H-box"/>
</dbReference>
<evidence type="ECO:0000256" key="3">
    <source>
        <dbReference type="ARBA" id="ARBA00012552"/>
    </source>
</evidence>
<dbReference type="AlphaFoldDB" id="A0A164W823"/>
<feature type="non-terminal residue" evidence="15">
    <location>
        <position position="878"/>
    </location>
</feature>
<feature type="non-terminal residue" evidence="15">
    <location>
        <position position="1"/>
    </location>
</feature>
<evidence type="ECO:0000256" key="1">
    <source>
        <dbReference type="ARBA" id="ARBA00004496"/>
    </source>
</evidence>
<evidence type="ECO:0000256" key="11">
    <source>
        <dbReference type="SAM" id="MobiDB-lite"/>
    </source>
</evidence>
<dbReference type="PANTHER" id="PTHR45418">
    <property type="entry name" value="CANCER/TESTIS ANTIGEN 55"/>
    <property type="match status" value="1"/>
</dbReference>
<keyword evidence="16" id="KW-1185">Reference proteome</keyword>
<keyword evidence="7" id="KW-0347">Helicase</keyword>
<dbReference type="Pfam" id="PF13086">
    <property type="entry name" value="AAA_11"/>
    <property type="match status" value="2"/>
</dbReference>
<evidence type="ECO:0000256" key="7">
    <source>
        <dbReference type="ARBA" id="ARBA00022806"/>
    </source>
</evidence>
<dbReference type="InterPro" id="IPR041679">
    <property type="entry name" value="DNA2/NAM7-like_C"/>
</dbReference>
<evidence type="ECO:0000256" key="10">
    <source>
        <dbReference type="ARBA" id="ARBA00047984"/>
    </source>
</evidence>
<comment type="subcellular location">
    <subcellularLocation>
        <location evidence="1">Cytoplasm</location>
    </subcellularLocation>
</comment>
<comment type="catalytic activity">
    <reaction evidence="10">
        <text>ATP + H2O = ADP + phosphate + H(+)</text>
        <dbReference type="Rhea" id="RHEA:13065"/>
        <dbReference type="ChEBI" id="CHEBI:15377"/>
        <dbReference type="ChEBI" id="CHEBI:15378"/>
        <dbReference type="ChEBI" id="CHEBI:30616"/>
        <dbReference type="ChEBI" id="CHEBI:43474"/>
        <dbReference type="ChEBI" id="CHEBI:456216"/>
        <dbReference type="EC" id="3.6.4.13"/>
    </reaction>
</comment>
<comment type="similarity">
    <text evidence="2">Belongs to the DNA2/NAM7 helicase family. SDE3 subfamily.</text>
</comment>
<organism evidence="15 16">
    <name type="scientific">Sistotremastrum niveocremeum HHB9708</name>
    <dbReference type="NCBI Taxonomy" id="1314777"/>
    <lineage>
        <taxon>Eukaryota</taxon>
        <taxon>Fungi</taxon>
        <taxon>Dikarya</taxon>
        <taxon>Basidiomycota</taxon>
        <taxon>Agaricomycotina</taxon>
        <taxon>Agaricomycetes</taxon>
        <taxon>Sistotremastrales</taxon>
        <taxon>Sistotremastraceae</taxon>
        <taxon>Sertulicium</taxon>
        <taxon>Sertulicium niveocremeum</taxon>
    </lineage>
</organism>
<evidence type="ECO:0000256" key="8">
    <source>
        <dbReference type="ARBA" id="ARBA00022840"/>
    </source>
</evidence>
<name>A0A164W823_9AGAM</name>
<dbReference type="InterPro" id="IPR047187">
    <property type="entry name" value="SF1_C_Upf1"/>
</dbReference>
<feature type="domain" description="Helicase MOV-10-like beta-barrel" evidence="14">
    <location>
        <begin position="306"/>
        <end position="383"/>
    </location>
</feature>
<evidence type="ECO:0000313" key="16">
    <source>
        <dbReference type="Proteomes" id="UP000076722"/>
    </source>
</evidence>
<dbReference type="Gene3D" id="3.40.50.300">
    <property type="entry name" value="P-loop containing nucleotide triphosphate hydrolases"/>
    <property type="match status" value="2"/>
</dbReference>
<dbReference type="Pfam" id="PF13087">
    <property type="entry name" value="AAA_12"/>
    <property type="match status" value="1"/>
</dbReference>
<evidence type="ECO:0000256" key="9">
    <source>
        <dbReference type="ARBA" id="ARBA00023158"/>
    </source>
</evidence>
<dbReference type="OrthoDB" id="6513042at2759"/>
<protein>
    <recommendedName>
        <fullName evidence="3">RNA helicase</fullName>
        <ecNumber evidence="3">3.6.4.13</ecNumber>
    </recommendedName>
</protein>
<evidence type="ECO:0000313" key="15">
    <source>
        <dbReference type="EMBL" id="KZS94817.1"/>
    </source>
</evidence>
<dbReference type="Pfam" id="PF21634">
    <property type="entry name" value="MOV-10_beta-barrel"/>
    <property type="match status" value="1"/>
</dbReference>
<dbReference type="CDD" id="cd18808">
    <property type="entry name" value="SF1_C_Upf1"/>
    <property type="match status" value="1"/>
</dbReference>
<evidence type="ECO:0000259" key="13">
    <source>
        <dbReference type="Pfam" id="PF13087"/>
    </source>
</evidence>
<gene>
    <name evidence="15" type="ORF">SISNIDRAFT_385277</name>
</gene>
<proteinExistence type="inferred from homology"/>
<evidence type="ECO:0000259" key="14">
    <source>
        <dbReference type="Pfam" id="PF21634"/>
    </source>
</evidence>
<evidence type="ECO:0000259" key="12">
    <source>
        <dbReference type="Pfam" id="PF13086"/>
    </source>
</evidence>
<evidence type="ECO:0000256" key="6">
    <source>
        <dbReference type="ARBA" id="ARBA00022801"/>
    </source>
</evidence>
<dbReference type="Proteomes" id="UP000076722">
    <property type="component" value="Unassembled WGS sequence"/>
</dbReference>
<feature type="domain" description="DNA2/NAM7 helicase-like C-terminal" evidence="13">
    <location>
        <begin position="643"/>
        <end position="845"/>
    </location>
</feature>
<dbReference type="GO" id="GO:0005737">
    <property type="term" value="C:cytoplasm"/>
    <property type="evidence" value="ECO:0007669"/>
    <property type="project" value="UniProtKB-SubCell"/>
</dbReference>
<dbReference type="GO" id="GO:0003723">
    <property type="term" value="F:RNA binding"/>
    <property type="evidence" value="ECO:0007669"/>
    <property type="project" value="InterPro"/>
</dbReference>
<dbReference type="EC" id="3.6.4.13" evidence="3"/>
<keyword evidence="9" id="KW-0943">RNA-mediated gene silencing</keyword>
<feature type="region of interest" description="Disordered" evidence="11">
    <location>
        <begin position="69"/>
        <end position="95"/>
    </location>
</feature>
<keyword evidence="8" id="KW-0067">ATP-binding</keyword>
<dbReference type="InterPro" id="IPR041677">
    <property type="entry name" value="DNA2/NAM7_AAA_11"/>
</dbReference>
<feature type="domain" description="DNA2/NAM7 helicase helicase" evidence="12">
    <location>
        <begin position="435"/>
        <end position="503"/>
    </location>
</feature>
<keyword evidence="6 15" id="KW-0378">Hydrolase</keyword>
<sequence>HKIRFCSLCSLVRPANQEWAQHLNSKRHRQLATADNDATPSRSPPSDTVLCTICNASVPTNLWREHQQNIEHRRRRDHRPTAATPDEAARDKEGVAVTPGPLDFGTIDASSDLKGAASRYPSRYLRVTITNNLVSSNISLISASFSANGPKIDVSLQLRYIPSTLGTFEDELELQFKNLLTSSTFHITRPVQAVHVNKADYESFQTNTPYVKKPRRPRTNDHDVVPGVRPPFLNSGALVPDRKLPQALIPEELSNALTQALDNNLSFTKAARMFMPRILSLRTYASYFQTLLHLEEEQAARDIEHYNMEDVTMTPMRSYYYLAVNGLLERRPSVIRGDRFIVTPSNGTRRFEGFVHITQRDGVLLKFHESFHAYKGAKYNIEFRLNRTVLRRMHQAVLSDNLPTRVLFPEPQDVIPPAPSSQTMTLVNRNIASDSSQLFAVNAIKNQPSGSPPFIVFGPPGTGKTVTIVEAMLQLVSSRTDVKILACAPSNSAADLITERLAAVLEPRDLFRLNAPSRAFKELKERGNLSLFSRYSKTAKGTYKDPSIDDEGDHFICPPIEDLKKFRVVVTTCASACQPWTFGIDPGHFTHIFIDEAGQAMEPEIMIAVKLLTGPATNIILSGDPKQLGPIVRSTVAKQFGLAKSFLNRLMERRVYTLNSGVVQLIYNRRSHRAILEFSNQAFYGGILQYAADPAVVNSMLNCEVLVNKQFPALFHAVTGKDEQEKDSPSYFNKIEATVVKQYVTAIRADKKGLVSSDIAIISPYSAQCKKIRELIRPIDPLIKVGSVEEFQGQERKVIIISTTRSNTNLITSDIRQAIGFLANAPRLNVAITRAQALLVVIGDPRVLSLDPTWRSFLSYLHRNRAWTGVQPHWDTSE</sequence>
<evidence type="ECO:0000256" key="5">
    <source>
        <dbReference type="ARBA" id="ARBA00022741"/>
    </source>
</evidence>
<accession>A0A164W823</accession>
<evidence type="ECO:0000256" key="2">
    <source>
        <dbReference type="ARBA" id="ARBA00005601"/>
    </source>
</evidence>
<dbReference type="EMBL" id="KV419403">
    <property type="protein sequence ID" value="KZS94817.1"/>
    <property type="molecule type" value="Genomic_DNA"/>
</dbReference>
<dbReference type="InterPro" id="IPR049080">
    <property type="entry name" value="MOV-10-like_beta-barrel"/>
</dbReference>
<dbReference type="PANTHER" id="PTHR45418:SF1">
    <property type="entry name" value="CANCER_TESTIS ANTIGEN 55"/>
    <property type="match status" value="1"/>
</dbReference>
<keyword evidence="5" id="KW-0547">Nucleotide-binding</keyword>
<dbReference type="GO" id="GO:0005524">
    <property type="term" value="F:ATP binding"/>
    <property type="evidence" value="ECO:0007669"/>
    <property type="project" value="UniProtKB-KW"/>
</dbReference>